<dbReference type="RefSeq" id="YP_010104735.1">
    <property type="nucleotide sequence ID" value="NC_055821.1"/>
</dbReference>
<dbReference type="EMBL" id="MN428063">
    <property type="protein sequence ID" value="QFP97746.1"/>
    <property type="molecule type" value="Genomic_DNA"/>
</dbReference>
<name>A0A5P8DFI1_9CAUD</name>
<gene>
    <name evidence="1" type="primary">63</name>
    <name evidence="1" type="ORF">SEA_NADINERAE_63</name>
</gene>
<evidence type="ECO:0000313" key="1">
    <source>
        <dbReference type="EMBL" id="QFP97746.1"/>
    </source>
</evidence>
<reference evidence="1 2" key="1">
    <citation type="submission" date="2019-09" db="EMBL/GenBank/DDBJ databases">
        <authorList>
            <person name="Buchholz L.E."/>
            <person name="Cole B.D."/>
            <person name="Fletcher K."/>
            <person name="Johnson A.K."/>
            <person name="Kutsi R.N."/>
            <person name="Larson C.S."/>
            <person name="Schacht N.A."/>
            <person name="Steger R.J."/>
            <person name="Totsch A.C."/>
            <person name="Westholm D.E."/>
            <person name="Balish M.F."/>
            <person name="Garlena R.A."/>
            <person name="Russell D.A."/>
            <person name="Pope W.H."/>
            <person name="Jacobs-Sera D."/>
            <person name="Hatfull G.F."/>
        </authorList>
    </citation>
    <scope>NUCLEOTIDE SEQUENCE [LARGE SCALE GENOMIC DNA]</scope>
</reference>
<keyword evidence="2" id="KW-1185">Reference proteome</keyword>
<organism evidence="1 2">
    <name type="scientific">Gordonia phage NadineRae</name>
    <dbReference type="NCBI Taxonomy" id="2652882"/>
    <lineage>
        <taxon>Viruses</taxon>
        <taxon>Duplodnaviria</taxon>
        <taxon>Heunggongvirae</taxon>
        <taxon>Uroviricota</taxon>
        <taxon>Caudoviricetes</taxon>
        <taxon>Zierdtviridae</taxon>
        <taxon>Emilbogenvirinae</taxon>
        <taxon>Sukkupivirus</taxon>
        <taxon>Sukkupivirus nadinerae</taxon>
    </lineage>
</organism>
<dbReference type="GeneID" id="65122678"/>
<sequence length="190" mass="20756">MPTIAFYDLLTVIDKVTSTTGNTRWAVLVGSPMEPLHDYMVQALDEMPLKRNLSHALTMDWGDESEQGQKVRRFVEEACVSSTPSLLLVKRGSVEAIISGAIPHERLKAAIETLCEENTEDRLAAAMAEMEDPDRLWVLPPDPREEYVQIGVTPDGQPIFMKASDVPVPDPVPPSSCATCDGGGCPDCTD</sequence>
<evidence type="ECO:0000313" key="2">
    <source>
        <dbReference type="Proteomes" id="UP000326447"/>
    </source>
</evidence>
<accession>A0A5P8DFI1</accession>
<dbReference type="KEGG" id="vg:65122678"/>
<protein>
    <submittedName>
        <fullName evidence="1">Thioredoxin</fullName>
    </submittedName>
</protein>
<proteinExistence type="predicted"/>
<dbReference type="Proteomes" id="UP000326447">
    <property type="component" value="Genome"/>
</dbReference>